<dbReference type="InterPro" id="IPR001227">
    <property type="entry name" value="Ac_transferase_dom_sf"/>
</dbReference>
<comment type="caution">
    <text evidence="7">The sequence shown here is derived from an EMBL/GenBank/DDBJ whole genome shotgun (WGS) entry which is preliminary data.</text>
</comment>
<evidence type="ECO:0000256" key="3">
    <source>
        <dbReference type="ARBA" id="ARBA00022553"/>
    </source>
</evidence>
<protein>
    <submittedName>
        <fullName evidence="7">Beta-ketoacyl-acyl-carrier-protein synthase I</fullName>
        <ecNumber evidence="7">2.3.1.41</ecNumber>
    </submittedName>
</protein>
<dbReference type="EC" id="2.3.1.41" evidence="7"/>
<dbReference type="InterPro" id="IPR036291">
    <property type="entry name" value="NAD(P)-bd_dom_sf"/>
</dbReference>
<dbReference type="InterPro" id="IPR018201">
    <property type="entry name" value="Ketoacyl_synth_AS"/>
</dbReference>
<evidence type="ECO:0000256" key="4">
    <source>
        <dbReference type="ARBA" id="ARBA00022679"/>
    </source>
</evidence>
<dbReference type="GO" id="GO:0006633">
    <property type="term" value="P:fatty acid biosynthetic process"/>
    <property type="evidence" value="ECO:0007669"/>
    <property type="project" value="InterPro"/>
</dbReference>
<dbReference type="Gene3D" id="3.40.50.720">
    <property type="entry name" value="NAD(P)-binding Rossmann-like Domain"/>
    <property type="match status" value="1"/>
</dbReference>
<dbReference type="InterPro" id="IPR014043">
    <property type="entry name" value="Acyl_transferase_dom"/>
</dbReference>
<gene>
    <name evidence="7" type="primary">ppsE_1</name>
    <name evidence="7" type="ORF">REISMN_01160</name>
</gene>
<dbReference type="InterPro" id="IPR020841">
    <property type="entry name" value="PKS_Beta-ketoAc_synthase_dom"/>
</dbReference>
<dbReference type="InterPro" id="IPR014031">
    <property type="entry name" value="Ketoacyl_synth_C"/>
</dbReference>
<dbReference type="InterPro" id="IPR016039">
    <property type="entry name" value="Thiolase-like"/>
</dbReference>
<dbReference type="InterPro" id="IPR057326">
    <property type="entry name" value="KR_dom"/>
</dbReference>
<dbReference type="InterPro" id="IPR050091">
    <property type="entry name" value="PKS_NRPS_Biosynth_Enz"/>
</dbReference>
<dbReference type="Gene3D" id="3.40.366.10">
    <property type="entry name" value="Malonyl-Coenzyme A Acyl Carrier Protein, domain 2"/>
    <property type="match status" value="1"/>
</dbReference>
<dbReference type="InterPro" id="IPR016035">
    <property type="entry name" value="Acyl_Trfase/lysoPLipase"/>
</dbReference>
<comment type="cofactor">
    <cofactor evidence="1">
        <name>pantetheine 4'-phosphate</name>
        <dbReference type="ChEBI" id="CHEBI:47942"/>
    </cofactor>
</comment>
<dbReference type="PROSITE" id="PS52004">
    <property type="entry name" value="KS3_2"/>
    <property type="match status" value="1"/>
</dbReference>
<dbReference type="Pfam" id="PF00698">
    <property type="entry name" value="Acyl_transf_1"/>
    <property type="match status" value="1"/>
</dbReference>
<dbReference type="InterPro" id="IPR036736">
    <property type="entry name" value="ACP-like_sf"/>
</dbReference>
<dbReference type="SMART" id="SM00825">
    <property type="entry name" value="PKS_KS"/>
    <property type="match status" value="1"/>
</dbReference>
<dbReference type="Gene3D" id="3.30.70.3290">
    <property type="match status" value="1"/>
</dbReference>
<dbReference type="Gene3D" id="1.10.1200.10">
    <property type="entry name" value="ACP-like"/>
    <property type="match status" value="1"/>
</dbReference>
<dbReference type="Pfam" id="PF00109">
    <property type="entry name" value="ketoacyl-synt"/>
    <property type="match status" value="1"/>
</dbReference>
<evidence type="ECO:0000313" key="8">
    <source>
        <dbReference type="Proteomes" id="UP000027161"/>
    </source>
</evidence>
<dbReference type="InterPro" id="IPR016036">
    <property type="entry name" value="Malonyl_transacylase_ACP-bd"/>
</dbReference>
<evidence type="ECO:0000256" key="2">
    <source>
        <dbReference type="ARBA" id="ARBA00022450"/>
    </source>
</evidence>
<dbReference type="InterPro" id="IPR013968">
    <property type="entry name" value="PKS_KR"/>
</dbReference>
<dbReference type="Gene3D" id="3.30.70.250">
    <property type="entry name" value="Malonyl-CoA ACP transacylase, ACP-binding"/>
    <property type="match status" value="1"/>
</dbReference>
<dbReference type="SUPFAM" id="SSF52151">
    <property type="entry name" value="FabD/lysophospholipase-like"/>
    <property type="match status" value="1"/>
</dbReference>
<dbReference type="Pfam" id="PF02801">
    <property type="entry name" value="Ketoacyl-synt_C"/>
    <property type="match status" value="1"/>
</dbReference>
<evidence type="ECO:0000259" key="6">
    <source>
        <dbReference type="PROSITE" id="PS52004"/>
    </source>
</evidence>
<reference evidence="7 8" key="1">
    <citation type="submission" date="2014-02" db="EMBL/GenBank/DDBJ databases">
        <title>Draft genome sequence of Rickettsia buchneri sp. nov. ISO7T.</title>
        <authorList>
            <person name="Felsheim R.F."/>
            <person name="Kurtti T.J."/>
            <person name="Munderloh U.G."/>
        </authorList>
    </citation>
    <scope>NUCLEOTIDE SEQUENCE [LARGE SCALE GENOMIC DNA]</scope>
    <source>
        <strain evidence="7 8">ISO7</strain>
    </source>
</reference>
<organism evidence="7 8">
    <name type="scientific">Rickettsia tamurae subsp. buchneri</name>
    <dbReference type="NCBI Taxonomy" id="1462938"/>
    <lineage>
        <taxon>Bacteria</taxon>
        <taxon>Pseudomonadati</taxon>
        <taxon>Pseudomonadota</taxon>
        <taxon>Alphaproteobacteria</taxon>
        <taxon>Rickettsiales</taxon>
        <taxon>Rickettsiaceae</taxon>
        <taxon>Rickettsieae</taxon>
        <taxon>Rickettsia</taxon>
        <taxon>spotted fever group</taxon>
    </lineage>
</organism>
<dbReference type="SUPFAM" id="SSF47336">
    <property type="entry name" value="ACP-like"/>
    <property type="match status" value="1"/>
</dbReference>
<proteinExistence type="predicted"/>
<dbReference type="Pfam" id="PF00550">
    <property type="entry name" value="PP-binding"/>
    <property type="match status" value="1"/>
</dbReference>
<sequence length="1448" mass="163515">MRTKMLECYDIAIIGLSFEFPGTNNLNTLWNGLLDGRCFYHNAGKTGKQVAAWGSVQDIHGFDYSFFDYSYKEACYIDPQQRLLLQHSWSALENAGYMNINNMPIVGVYASASINRYRMNNLSGKFNPDFEDEVLLGNTADFLATRIAYKLGLQGPALNIQSGCSSSLSSLHTARIALLTNQCDIALVGAVSLSASHDQGYEYLPGGIRSANGQVRAFDIDASGTVFTNGVAVVILKKLINAKQDGDQIFGIISSSAVNNDGNNKASFTAPTSLAQTQVITKAMKIAKVKPEDFVLIETHGTGTLLGDIIEFSALQKVFFTENNDSKYCAMQTIKANIGHLDTASGLAGLIKAALVLKYKKLPPQINFAKANSKLDIANSPFFINTTIQDMSINDSSVKYAGVTALGIGGTNAHVILRTPTIEEINNNIPLIKESNSTGHIVLLSAKSQYSFDNLCKQYQEYVQNTDTNIASVSYTTIVGRTPMKLRKAICANSILDLAQKVKEVKPNCINNKILPIAFLFPGQGAQYHGMGKDLYNSSEIFRSFLDKNLHILSTLSNKDLTKILFISELENKDLYQTQNTQPILFAFEVALSEYLQHLNIRPSVLLGHSLGEYTSLVISKALEFTDAAKLVLKRAELMAQTKPGSMISVMCNKEVLGKILPNSLDIAAWNGPNLATISGNNELIADFRIKCEHEGIITQLLPTKHAFHSRSLIPIVDKFKAELEKIVFNKPIIPIISNLDGKILSYEQLSSPEYWIAQMLNPVEFVHCIEFLQQEYNPIFLEVGPGITLKTLTQNILSDRNAIILNTLPHPKDSVDSTKTFQKSLSVLWEYGYDVAWLKIFDNSITKTRLALPTYSFDLEKCWVSGTQYEKHNNPSKIGIYRQFWRQSSYSQTDKINLDEYRILVLERTHELQIFIQQLQAESKQVIIVYVIDDNYQHSLFLLDFVKACENFDQKRRIAQLYIITHNSIALQNDVIPQQATLQSQVKVINQEKALFQCKLIDVESNINWWEAVLREISYNNPVPVIALRNGERFIENFELMEWLDEYKHTKSFNDITCDDGSIIILGGTGHIAFQYAKFILNHTKYKVFLVQRSPVSIIDNPKRSDMINYLKKIAVDRVFVRSADIGHYTQLYKVCEEAIEIGGKIHTLIHAAGVDASMHYRLMKDIDQKFYDECFYTKHKGLQNIKQLAEYFNISHCHIVSSISSILGGIGMFVYGSLHTYIDNFVLQQQKQNKIKWTAINWEAWDLDTNTEEPENFQQGSFGDHLNSLAIKPEVGYEIISQLWHNLDAIIIVSSTNLTNRYNNWVLEQFGKEHNIENIVKQERPEMQREYIAPRNNVERELCNIWSNILAIKNIGVHDNFFELGGHSLMALQMVNVINKNFHKNISIVDLFQYVTIEQLAQQIDSQELTKTTILNDNRKNTLAKNRAARRIAFSYDKTHDSGLSQ</sequence>
<dbReference type="GO" id="GO:0005737">
    <property type="term" value="C:cytoplasm"/>
    <property type="evidence" value="ECO:0007669"/>
    <property type="project" value="TreeGrafter"/>
</dbReference>
<feature type="domain" description="Carrier" evidence="5">
    <location>
        <begin position="1335"/>
        <end position="1410"/>
    </location>
</feature>
<dbReference type="SUPFAM" id="SSF53901">
    <property type="entry name" value="Thiolase-like"/>
    <property type="match status" value="1"/>
</dbReference>
<dbReference type="Gene3D" id="3.40.47.10">
    <property type="match status" value="1"/>
</dbReference>
<evidence type="ECO:0000259" key="5">
    <source>
        <dbReference type="PROSITE" id="PS50075"/>
    </source>
</evidence>
<dbReference type="EMBL" id="JFKF01000025">
    <property type="protein sequence ID" value="KDO03567.1"/>
    <property type="molecule type" value="Genomic_DNA"/>
</dbReference>
<dbReference type="RefSeq" id="WP_050755384.1">
    <property type="nucleotide sequence ID" value="NZ_JFKF01000025.1"/>
</dbReference>
<dbReference type="PROSITE" id="PS00606">
    <property type="entry name" value="KS3_1"/>
    <property type="match status" value="1"/>
</dbReference>
<dbReference type="Proteomes" id="UP000027161">
    <property type="component" value="Unassembled WGS sequence"/>
</dbReference>
<evidence type="ECO:0000256" key="1">
    <source>
        <dbReference type="ARBA" id="ARBA00001957"/>
    </source>
</evidence>
<dbReference type="PANTHER" id="PTHR43775">
    <property type="entry name" value="FATTY ACID SYNTHASE"/>
    <property type="match status" value="1"/>
</dbReference>
<feature type="domain" description="Ketosynthase family 3 (KS3)" evidence="6">
    <location>
        <begin position="8"/>
        <end position="419"/>
    </location>
</feature>
<keyword evidence="2" id="KW-0596">Phosphopantetheine</keyword>
<dbReference type="Pfam" id="PF22621">
    <property type="entry name" value="CurL-like_PKS_C"/>
    <property type="match status" value="1"/>
</dbReference>
<evidence type="ECO:0000313" key="7">
    <source>
        <dbReference type="EMBL" id="KDO03567.1"/>
    </source>
</evidence>
<dbReference type="InterPro" id="IPR009081">
    <property type="entry name" value="PP-bd_ACP"/>
</dbReference>
<dbReference type="GO" id="GO:0004315">
    <property type="term" value="F:3-oxoacyl-[acyl-carrier-protein] synthase activity"/>
    <property type="evidence" value="ECO:0007669"/>
    <property type="project" value="UniProtKB-EC"/>
</dbReference>
<dbReference type="GO" id="GO:0071770">
    <property type="term" value="P:DIM/DIP cell wall layer assembly"/>
    <property type="evidence" value="ECO:0007669"/>
    <property type="project" value="TreeGrafter"/>
</dbReference>
<dbReference type="GO" id="GO:0005886">
    <property type="term" value="C:plasma membrane"/>
    <property type="evidence" value="ECO:0007669"/>
    <property type="project" value="TreeGrafter"/>
</dbReference>
<dbReference type="Pfam" id="PF08659">
    <property type="entry name" value="KR"/>
    <property type="match status" value="1"/>
</dbReference>
<dbReference type="SMART" id="SM00822">
    <property type="entry name" value="PKS_KR"/>
    <property type="match status" value="1"/>
</dbReference>
<dbReference type="CDD" id="cd00833">
    <property type="entry name" value="PKS"/>
    <property type="match status" value="1"/>
</dbReference>
<keyword evidence="7" id="KW-0012">Acyltransferase</keyword>
<dbReference type="InterPro" id="IPR014030">
    <property type="entry name" value="Ketoacyl_synth_N"/>
</dbReference>
<dbReference type="SUPFAM" id="SSF55048">
    <property type="entry name" value="Probable ACP-binding domain of malonyl-CoA ACP transacylase"/>
    <property type="match status" value="1"/>
</dbReference>
<dbReference type="FunFam" id="1.10.1200.10:FF:000005">
    <property type="entry name" value="Nonribosomal peptide synthetase 1"/>
    <property type="match status" value="1"/>
</dbReference>
<keyword evidence="4 7" id="KW-0808">Transferase</keyword>
<dbReference type="SUPFAM" id="SSF51735">
    <property type="entry name" value="NAD(P)-binding Rossmann-fold domains"/>
    <property type="match status" value="1"/>
</dbReference>
<dbReference type="PROSITE" id="PS50075">
    <property type="entry name" value="CARRIER"/>
    <property type="match status" value="1"/>
</dbReference>
<dbReference type="Gene3D" id="1.10.1240.100">
    <property type="match status" value="1"/>
</dbReference>
<name>A0A8E0WNP0_9RICK</name>
<accession>A0A8E0WNP0</accession>
<dbReference type="GO" id="GO:0004312">
    <property type="term" value="F:fatty acid synthase activity"/>
    <property type="evidence" value="ECO:0007669"/>
    <property type="project" value="TreeGrafter"/>
</dbReference>
<keyword evidence="3" id="KW-0597">Phosphoprotein</keyword>
<dbReference type="PANTHER" id="PTHR43775:SF51">
    <property type="entry name" value="INACTIVE PHENOLPHTHIOCEROL SYNTHESIS POLYKETIDE SYNTHASE TYPE I PKS1-RELATED"/>
    <property type="match status" value="1"/>
</dbReference>
<keyword evidence="8" id="KW-1185">Reference proteome</keyword>
<dbReference type="SMART" id="SM00827">
    <property type="entry name" value="PKS_AT"/>
    <property type="match status" value="1"/>
</dbReference>